<dbReference type="OMA" id="WIGHPPT"/>
<feature type="domain" description="JmjC" evidence="1">
    <location>
        <begin position="146"/>
        <end position="340"/>
    </location>
</feature>
<accession>B8LUF2</accession>
<dbReference type="PROSITE" id="PS51184">
    <property type="entry name" value="JMJC"/>
    <property type="match status" value="1"/>
</dbReference>
<evidence type="ECO:0000313" key="2">
    <source>
        <dbReference type="EMBL" id="EED23725.1"/>
    </source>
</evidence>
<gene>
    <name evidence="2" type="ORF">TSTA_071250</name>
</gene>
<reference evidence="3" key="1">
    <citation type="journal article" date="2015" name="Genome Announc.">
        <title>Genome sequence of the AIDS-associated pathogen Penicillium marneffei (ATCC18224) and its near taxonomic relative Talaromyces stipitatus (ATCC10500).</title>
        <authorList>
            <person name="Nierman W.C."/>
            <person name="Fedorova-Abrams N.D."/>
            <person name="Andrianopoulos A."/>
        </authorList>
    </citation>
    <scope>NUCLEOTIDE SEQUENCE [LARGE SCALE GENOMIC DNA]</scope>
    <source>
        <strain evidence="3">ATCC 10500 / CBS 375.48 / QM 6759 / NRRL 1006</strain>
    </source>
</reference>
<dbReference type="PANTHER" id="PTHR12461">
    <property type="entry name" value="HYPOXIA-INDUCIBLE FACTOR 1 ALPHA INHIBITOR-RELATED"/>
    <property type="match status" value="1"/>
</dbReference>
<dbReference type="OrthoDB" id="263283at2759"/>
<dbReference type="InterPro" id="IPR003347">
    <property type="entry name" value="JmjC_dom"/>
</dbReference>
<dbReference type="RefSeq" id="XP_002341112.1">
    <property type="nucleotide sequence ID" value="XM_002341071.1"/>
</dbReference>
<dbReference type="InParanoid" id="B8LUF2"/>
<name>B8LUF2_TALSN</name>
<dbReference type="SUPFAM" id="SSF51197">
    <property type="entry name" value="Clavaminate synthase-like"/>
    <property type="match status" value="1"/>
</dbReference>
<dbReference type="PANTHER" id="PTHR12461:SF105">
    <property type="entry name" value="HYPOXIA-INDUCIBLE FACTOR 1-ALPHA INHIBITOR"/>
    <property type="match status" value="1"/>
</dbReference>
<protein>
    <submittedName>
        <fullName evidence="2">JmjC domain protein, putative</fullName>
    </submittedName>
</protein>
<dbReference type="PhylomeDB" id="B8LUF2"/>
<dbReference type="eggNOG" id="KOG2132">
    <property type="taxonomic scope" value="Eukaryota"/>
</dbReference>
<dbReference type="EMBL" id="EQ962652">
    <property type="protein sequence ID" value="EED23725.1"/>
    <property type="molecule type" value="Genomic_DNA"/>
</dbReference>
<dbReference type="VEuPathDB" id="FungiDB:TSTA_071250"/>
<sequence length="340" mass="38885">MRPIRIYRLSSKRVKHSRDTHSRISTHFRNFHHSTNLPSIKWIPPNTIPDENDINHFRQHYFQVEKPVVIRAAKFVREDLPGYKKWFTAGGKEDDNSHLQLNYKYLSRFGDAVVPLEMTTTTSSSNGEDNGEVQFQRINAPLSMFLEWMQLSAQHETPAAATKTQIYLAQAYISDLPNLLSQDFSPPPRLVTETGRNDIYAANLWIGASPTYTPLHRDPNPNLFVHLAGLKRARMLNPGDGRGVFVDVRSRVENEHRLESSGSSSIRGEEMMMGVERRLLEDIIWQQHSKESSTQSDGNGMVGYDVLLERGDALFIPKGWWHSLKGVGKGNTASVNWWFR</sequence>
<dbReference type="HOGENOM" id="CLU_054409_0_0_1"/>
<dbReference type="InterPro" id="IPR041667">
    <property type="entry name" value="Cupin_8"/>
</dbReference>
<dbReference type="Proteomes" id="UP000001745">
    <property type="component" value="Unassembled WGS sequence"/>
</dbReference>
<evidence type="ECO:0000259" key="1">
    <source>
        <dbReference type="PROSITE" id="PS51184"/>
    </source>
</evidence>
<dbReference type="AlphaFoldDB" id="B8LUF2"/>
<proteinExistence type="predicted"/>
<dbReference type="Pfam" id="PF13621">
    <property type="entry name" value="Cupin_8"/>
    <property type="match status" value="1"/>
</dbReference>
<dbReference type="GeneID" id="8107596"/>
<dbReference type="STRING" id="441959.B8LUF2"/>
<organism evidence="2 3">
    <name type="scientific">Talaromyces stipitatus (strain ATCC 10500 / CBS 375.48 / QM 6759 / NRRL 1006)</name>
    <name type="common">Penicillium stipitatum</name>
    <dbReference type="NCBI Taxonomy" id="441959"/>
    <lineage>
        <taxon>Eukaryota</taxon>
        <taxon>Fungi</taxon>
        <taxon>Dikarya</taxon>
        <taxon>Ascomycota</taxon>
        <taxon>Pezizomycotina</taxon>
        <taxon>Eurotiomycetes</taxon>
        <taxon>Eurotiomycetidae</taxon>
        <taxon>Eurotiales</taxon>
        <taxon>Trichocomaceae</taxon>
        <taxon>Talaromyces</taxon>
        <taxon>Talaromyces sect. Talaromyces</taxon>
    </lineage>
</organism>
<keyword evidence="3" id="KW-1185">Reference proteome</keyword>
<evidence type="ECO:0000313" key="3">
    <source>
        <dbReference type="Proteomes" id="UP000001745"/>
    </source>
</evidence>
<dbReference type="Gene3D" id="2.60.120.650">
    <property type="entry name" value="Cupin"/>
    <property type="match status" value="1"/>
</dbReference>